<feature type="transmembrane region" description="Helical" evidence="1">
    <location>
        <begin position="57"/>
        <end position="74"/>
    </location>
</feature>
<keyword evidence="1" id="KW-0472">Membrane</keyword>
<comment type="caution">
    <text evidence="2">The sequence shown here is derived from an EMBL/GenBank/DDBJ whole genome shotgun (WGS) entry which is preliminary data.</text>
</comment>
<sequence length="474" mass="48268">MSPRVQVGLLATAAGLGAVPFAGRPLSPDEGGLLLLAGQWSPGSSLYGDYFVDRPPGLIALAALADAAGGGWASSGLALRVLGVAAIVVTVLLSGLLGRLAAPDQPSAPALTAATAALLTTTPLFGGTVVNGELLGLPFLLGGCACVVAASTAERWLLWGLLGGVLGAGGALVKQSLLDVFVLAVVLLVARRRFGALGAVAGGALATVAVAVAAAALRGTAPGELWDAVVVFRREAAAVIAASATGSTTTRLGGMLLALVATGAPLLAIALARRARGSWLWWPALAVLAWELFVVLGGGSYWLHYLMGLVPGLVLLTAAAAQRMGQQGARPGRLLAAAYAVVAGSTVVALLWVALHPIERPEEPAIAWLDDHVRPGDTAVVAFGGPNILQATGMRSPYPDLWSLPVRVHDPHLDDLSALLAGADRPTWVVVAGKSLGSWGIDASVANGVLADHYDLRATTDDWTIYQASNEESE</sequence>
<keyword evidence="1" id="KW-1133">Transmembrane helix</keyword>
<feature type="transmembrane region" description="Helical" evidence="1">
    <location>
        <begin position="108"/>
        <end position="127"/>
    </location>
</feature>
<dbReference type="RefSeq" id="WP_379160035.1">
    <property type="nucleotide sequence ID" value="NZ_JBHSRJ010000009.1"/>
</dbReference>
<feature type="transmembrane region" description="Helical" evidence="1">
    <location>
        <begin position="81"/>
        <end position="102"/>
    </location>
</feature>
<feature type="transmembrane region" description="Helical" evidence="1">
    <location>
        <begin position="334"/>
        <end position="355"/>
    </location>
</feature>
<keyword evidence="3" id="KW-1185">Reference proteome</keyword>
<evidence type="ECO:0000313" key="2">
    <source>
        <dbReference type="EMBL" id="MFC6045938.1"/>
    </source>
</evidence>
<gene>
    <name evidence="2" type="ORF">ACFPYL_22840</name>
</gene>
<organism evidence="2 3">
    <name type="scientific">Nocardioides hankookensis</name>
    <dbReference type="NCBI Taxonomy" id="443157"/>
    <lineage>
        <taxon>Bacteria</taxon>
        <taxon>Bacillati</taxon>
        <taxon>Actinomycetota</taxon>
        <taxon>Actinomycetes</taxon>
        <taxon>Propionibacteriales</taxon>
        <taxon>Nocardioidaceae</taxon>
        <taxon>Nocardioides</taxon>
    </lineage>
</organism>
<feature type="transmembrane region" description="Helical" evidence="1">
    <location>
        <begin position="279"/>
        <end position="296"/>
    </location>
</feature>
<evidence type="ECO:0000313" key="3">
    <source>
        <dbReference type="Proteomes" id="UP001596135"/>
    </source>
</evidence>
<dbReference type="EMBL" id="JBHSRJ010000009">
    <property type="protein sequence ID" value="MFC6045938.1"/>
    <property type="molecule type" value="Genomic_DNA"/>
</dbReference>
<name>A0ABW1LR24_9ACTN</name>
<dbReference type="Proteomes" id="UP001596135">
    <property type="component" value="Unassembled WGS sequence"/>
</dbReference>
<feature type="transmembrane region" description="Helical" evidence="1">
    <location>
        <begin position="302"/>
        <end position="322"/>
    </location>
</feature>
<protein>
    <recommendedName>
        <fullName evidence="4">Glycosyltransferase RgtA/B/C/D-like domain-containing protein</fullName>
    </recommendedName>
</protein>
<evidence type="ECO:0008006" key="4">
    <source>
        <dbReference type="Google" id="ProtNLM"/>
    </source>
</evidence>
<keyword evidence="1" id="KW-0812">Transmembrane</keyword>
<feature type="transmembrane region" description="Helical" evidence="1">
    <location>
        <begin position="252"/>
        <end position="272"/>
    </location>
</feature>
<feature type="transmembrane region" description="Helical" evidence="1">
    <location>
        <begin position="134"/>
        <end position="153"/>
    </location>
</feature>
<feature type="transmembrane region" description="Helical" evidence="1">
    <location>
        <begin position="196"/>
        <end position="217"/>
    </location>
</feature>
<reference evidence="3" key="1">
    <citation type="journal article" date="2019" name="Int. J. Syst. Evol. Microbiol.">
        <title>The Global Catalogue of Microorganisms (GCM) 10K type strain sequencing project: providing services to taxonomists for standard genome sequencing and annotation.</title>
        <authorList>
            <consortium name="The Broad Institute Genomics Platform"/>
            <consortium name="The Broad Institute Genome Sequencing Center for Infectious Disease"/>
            <person name="Wu L."/>
            <person name="Ma J."/>
        </authorList>
    </citation>
    <scope>NUCLEOTIDE SEQUENCE [LARGE SCALE GENOMIC DNA]</scope>
    <source>
        <strain evidence="3">CCUG 54522</strain>
    </source>
</reference>
<evidence type="ECO:0000256" key="1">
    <source>
        <dbReference type="SAM" id="Phobius"/>
    </source>
</evidence>
<proteinExistence type="predicted"/>
<feature type="transmembrane region" description="Helical" evidence="1">
    <location>
        <begin position="159"/>
        <end position="189"/>
    </location>
</feature>
<accession>A0ABW1LR24</accession>